<dbReference type="RefSeq" id="WP_150865086.1">
    <property type="nucleotide sequence ID" value="NZ_VYXP01000010.1"/>
</dbReference>
<protein>
    <submittedName>
        <fullName evidence="2">DUF4340 domain-containing protein</fullName>
    </submittedName>
</protein>
<dbReference type="Proteomes" id="UP000325372">
    <property type="component" value="Unassembled WGS sequence"/>
</dbReference>
<evidence type="ECO:0000313" key="3">
    <source>
        <dbReference type="Proteomes" id="UP000325372"/>
    </source>
</evidence>
<sequence length="365" mass="38206">MSTKTLVGLAIALAVVAGAVALLSSGDRGGNAGGAEGAVLPALAARVNDTQSLRVTVAGDETVASLARQGDRWTIAELQGYPADWARVRDTLAGLAQATVIEPKTDNPDYYDRLGVEDVDGEDAAGVLLTLAFADGEPLGVIVGNAAAGREGRYLRPLGQVASVLADFDVDVPRTPIGWADTAVIDLAAAEVADVRVTPAGGETLRVWKTSADDTDFILEGGLPEGRELKSTWAMNSLGGALAGLVFEDVRPQDGFDWEGATQVRALTFSGLQVNLDLVREDDGAWVRVAASAPFETQVGDEPAADDDPAEPADVVTADEAAARIRERTDGWAYRISSFKADALDQQLDDLLKPLAEAENDNGQP</sequence>
<name>A0A5N0T472_9GAMM</name>
<comment type="caution">
    <text evidence="2">The sequence shown here is derived from an EMBL/GenBank/DDBJ whole genome shotgun (WGS) entry which is preliminary data.</text>
</comment>
<evidence type="ECO:0000259" key="1">
    <source>
        <dbReference type="Pfam" id="PF14238"/>
    </source>
</evidence>
<reference evidence="2 3" key="1">
    <citation type="submission" date="2019-09" db="EMBL/GenBank/DDBJ databases">
        <title>Wenzhouxiangella sp. Genome sequencing and assembly.</title>
        <authorList>
            <person name="Zhang R."/>
        </authorList>
    </citation>
    <scope>NUCLEOTIDE SEQUENCE [LARGE SCALE GENOMIC DNA]</scope>
    <source>
        <strain evidence="2 3">W260</strain>
    </source>
</reference>
<evidence type="ECO:0000313" key="2">
    <source>
        <dbReference type="EMBL" id="KAA9129865.1"/>
    </source>
</evidence>
<accession>A0A5N0T472</accession>
<feature type="domain" description="DUF4340" evidence="1">
    <location>
        <begin position="73"/>
        <end position="252"/>
    </location>
</feature>
<dbReference type="AlphaFoldDB" id="A0A5N0T472"/>
<dbReference type="EMBL" id="VYXP01000010">
    <property type="protein sequence ID" value="KAA9129865.1"/>
    <property type="molecule type" value="Genomic_DNA"/>
</dbReference>
<keyword evidence="3" id="KW-1185">Reference proteome</keyword>
<organism evidence="2 3">
    <name type="scientific">Marinihelvus fidelis</name>
    <dbReference type="NCBI Taxonomy" id="2613842"/>
    <lineage>
        <taxon>Bacteria</taxon>
        <taxon>Pseudomonadati</taxon>
        <taxon>Pseudomonadota</taxon>
        <taxon>Gammaproteobacteria</taxon>
        <taxon>Chromatiales</taxon>
        <taxon>Wenzhouxiangellaceae</taxon>
        <taxon>Marinihelvus</taxon>
    </lineage>
</organism>
<proteinExistence type="predicted"/>
<dbReference type="InterPro" id="IPR025641">
    <property type="entry name" value="DUF4340"/>
</dbReference>
<dbReference type="Pfam" id="PF14238">
    <property type="entry name" value="DUF4340"/>
    <property type="match status" value="1"/>
</dbReference>
<gene>
    <name evidence="2" type="ORF">F3N42_13870</name>
</gene>